<dbReference type="PROSITE" id="PS00671">
    <property type="entry name" value="D_2_HYDROXYACID_DH_3"/>
    <property type="match status" value="1"/>
</dbReference>
<accession>B8XGS2</accession>
<protein>
    <submittedName>
        <fullName evidence="7">VanHM</fullName>
    </submittedName>
</protein>
<dbReference type="CARD" id="ARO:3002947">
    <property type="molecule name" value="vanH_in_vanM_cl"/>
    <property type="mechanism identifier" value="ARO:0001001"/>
    <property type="mechanism name" value="antibiotic target alteration"/>
</dbReference>
<dbReference type="InterPro" id="IPR058206">
    <property type="entry name" value="VanH"/>
</dbReference>
<dbReference type="InterPro" id="IPR036291">
    <property type="entry name" value="NAD(P)-bd_dom_sf"/>
</dbReference>
<keyword evidence="3" id="KW-0520">NAD</keyword>
<dbReference type="SUPFAM" id="SSF51735">
    <property type="entry name" value="NAD(P)-binding Rossmann-fold domains"/>
    <property type="match status" value="1"/>
</dbReference>
<dbReference type="InterPro" id="IPR058205">
    <property type="entry name" value="D-LDH-like"/>
</dbReference>
<organism evidence="7">
    <name type="scientific">Enterococcus faecium</name>
    <name type="common">Streptococcus faecium</name>
    <dbReference type="NCBI Taxonomy" id="1352"/>
    <lineage>
        <taxon>Bacteria</taxon>
        <taxon>Bacillati</taxon>
        <taxon>Bacillota</taxon>
        <taxon>Bacilli</taxon>
        <taxon>Lactobacillales</taxon>
        <taxon>Enterococcaceae</taxon>
        <taxon>Enterococcus</taxon>
    </lineage>
</organism>
<reference evidence="7" key="1">
    <citation type="submission" date="2008-10" db="EMBL/GenBank/DDBJ databases">
        <authorList>
            <person name="Xu X.G."/>
            <person name="Wang M.G."/>
            <person name="Wu S."/>
            <person name="Hu F.P."/>
            <person name="Ye X.Y."/>
            <person name="Guo Y."/>
            <person name="Lin D.F."/>
            <person name="Zhu D.M."/>
            <person name="Zhang Y.Y."/>
        </authorList>
    </citation>
    <scope>NUCLEOTIDE SEQUENCE</scope>
    <source>
        <strain evidence="7">Efm-HS0661</strain>
    </source>
</reference>
<dbReference type="AlphaFoldDB" id="B8XGS2"/>
<dbReference type="NCBIfam" id="NF000492">
    <property type="entry name" value="vanH_gen"/>
    <property type="match status" value="1"/>
</dbReference>
<proteinExistence type="inferred from homology"/>
<dbReference type="SUPFAM" id="SSF52283">
    <property type="entry name" value="Formate/glycerate dehydrogenase catalytic domain-like"/>
    <property type="match status" value="1"/>
</dbReference>
<comment type="similarity">
    <text evidence="1 4">Belongs to the D-isomer specific 2-hydroxyacid dehydrogenase family.</text>
</comment>
<dbReference type="GO" id="GO:0051287">
    <property type="term" value="F:NAD binding"/>
    <property type="evidence" value="ECO:0007669"/>
    <property type="project" value="InterPro"/>
</dbReference>
<dbReference type="Gene3D" id="3.40.50.720">
    <property type="entry name" value="NAD(P)-binding Rossmann-like Domain"/>
    <property type="match status" value="2"/>
</dbReference>
<dbReference type="Pfam" id="PF00389">
    <property type="entry name" value="2-Hacid_dh"/>
    <property type="match status" value="1"/>
</dbReference>
<evidence type="ECO:0000256" key="3">
    <source>
        <dbReference type="ARBA" id="ARBA00023027"/>
    </source>
</evidence>
<dbReference type="Pfam" id="PF02826">
    <property type="entry name" value="2-Hacid_dh_C"/>
    <property type="match status" value="1"/>
</dbReference>
<feature type="domain" description="D-isomer specific 2-hydroxyacid dehydrogenase NAD-binding" evidence="6">
    <location>
        <begin position="116"/>
        <end position="298"/>
    </location>
</feature>
<evidence type="ECO:0000256" key="4">
    <source>
        <dbReference type="RuleBase" id="RU003719"/>
    </source>
</evidence>
<evidence type="ECO:0000256" key="2">
    <source>
        <dbReference type="ARBA" id="ARBA00023002"/>
    </source>
</evidence>
<dbReference type="InterPro" id="IPR006139">
    <property type="entry name" value="D-isomer_2_OHA_DH_cat_dom"/>
</dbReference>
<dbReference type="InterPro" id="IPR006140">
    <property type="entry name" value="D-isomer_DH_NAD-bd"/>
</dbReference>
<dbReference type="PROSITE" id="PS00670">
    <property type="entry name" value="D_2_HYDROXYACID_DH_2"/>
    <property type="match status" value="1"/>
</dbReference>
<dbReference type="GO" id="GO:0008720">
    <property type="term" value="F:D-lactate dehydrogenase (NAD+) activity"/>
    <property type="evidence" value="ECO:0007669"/>
    <property type="project" value="TreeGrafter"/>
</dbReference>
<gene>
    <name evidence="7" type="primary">vanHM</name>
</gene>
<dbReference type="InterPro" id="IPR029753">
    <property type="entry name" value="D-isomer_DH_CS"/>
</dbReference>
<dbReference type="EMBL" id="FJ349556">
    <property type="protein sequence ID" value="ACL82960.1"/>
    <property type="molecule type" value="Genomic_DNA"/>
</dbReference>
<reference evidence="7" key="2">
    <citation type="journal article" date="2010" name="Antimicrob. Agents Chemother.">
        <title>vanM, a new glycopeptide resistance gene cluster found in Enterococcus faecium.</title>
        <authorList>
            <person name="Xu X."/>
            <person name="Lin D."/>
            <person name="Yan G."/>
            <person name="Ye X."/>
            <person name="Wu S."/>
            <person name="Guo Y."/>
            <person name="Zhu D."/>
            <person name="Hu F."/>
            <person name="Zhang Y."/>
            <person name="Wang F."/>
            <person name="Jacoby G.A."/>
            <person name="Wang M."/>
        </authorList>
    </citation>
    <scope>NUCLEOTIDE SEQUENCE</scope>
    <source>
        <strain evidence="7">Efm-HS0661</strain>
    </source>
</reference>
<sequence length="326" mass="36165">MVLVMKDIGITIYGSEQDEADVFQEISSRFGVTPTIVSSPISETNVMLAPKNKCISVGHKSEIHKSILIALKESGVKYISTRSIGYNHIDMKAAEKMGIAVENVTYSPDSVADYTLMLILMAIRHTKSTLCSMEKHDFRLNSVRGKVLRDLTVGVLGTGHIGKAVIERLQGFGGHVLAYGNNKEATANYVSFNELLQKSDILTIHVPLSDDTYHMIGHEQIKAMKQGAFLINTARGGLIDTEVLVKALEDGKLGGAALDVLEGEEGLFYFDCTQKPINNQFLLKLQRMPNVTITPHTAYYSEKTLRDTVEKTVKNCLEFERRETHE</sequence>
<evidence type="ECO:0000313" key="7">
    <source>
        <dbReference type="EMBL" id="ACL82960.1"/>
    </source>
</evidence>
<feature type="domain" description="D-isomer specific 2-hydroxyacid dehydrogenase catalytic" evidence="5">
    <location>
        <begin position="16"/>
        <end position="324"/>
    </location>
</feature>
<dbReference type="PANTHER" id="PTHR43026">
    <property type="entry name" value="2-HYDROXYACID DEHYDROGENASE HOMOLOG 1-RELATED"/>
    <property type="match status" value="1"/>
</dbReference>
<evidence type="ECO:0000259" key="6">
    <source>
        <dbReference type="Pfam" id="PF02826"/>
    </source>
</evidence>
<evidence type="ECO:0000259" key="5">
    <source>
        <dbReference type="Pfam" id="PF00389"/>
    </source>
</evidence>
<evidence type="ECO:0000256" key="1">
    <source>
        <dbReference type="ARBA" id="ARBA00005854"/>
    </source>
</evidence>
<keyword evidence="2 4" id="KW-0560">Oxidoreductase</keyword>
<dbReference type="RefSeq" id="WP_063856706.1">
    <property type="nucleotide sequence ID" value="NG_048388.1"/>
</dbReference>
<name>B8XGS2_ENTFC</name>
<dbReference type="PANTHER" id="PTHR43026:SF1">
    <property type="entry name" value="2-HYDROXYACID DEHYDROGENASE HOMOLOG 1-RELATED"/>
    <property type="match status" value="1"/>
</dbReference>